<feature type="domain" description="Aldehyde dehydrogenase" evidence="5">
    <location>
        <begin position="37"/>
        <end position="497"/>
    </location>
</feature>
<dbReference type="InterPro" id="IPR029510">
    <property type="entry name" value="Ald_DH_CS_GLU"/>
</dbReference>
<evidence type="ECO:0000313" key="6">
    <source>
        <dbReference type="EMBL" id="MDU0341138.1"/>
    </source>
</evidence>
<accession>A0ABU3S8P4</accession>
<comment type="caution">
    <text evidence="6">The sequence shown here is derived from an EMBL/GenBank/DDBJ whole genome shotgun (WGS) entry which is preliminary data.</text>
</comment>
<evidence type="ECO:0000256" key="4">
    <source>
        <dbReference type="SAM" id="MobiDB-lite"/>
    </source>
</evidence>
<dbReference type="InterPro" id="IPR016163">
    <property type="entry name" value="Ald_DH_C"/>
</dbReference>
<proteinExistence type="inferred from homology"/>
<evidence type="ECO:0000313" key="7">
    <source>
        <dbReference type="Proteomes" id="UP001254257"/>
    </source>
</evidence>
<name>A0ABU3S8P4_9HYPH</name>
<dbReference type="PANTHER" id="PTHR11699">
    <property type="entry name" value="ALDEHYDE DEHYDROGENASE-RELATED"/>
    <property type="match status" value="1"/>
</dbReference>
<evidence type="ECO:0000256" key="1">
    <source>
        <dbReference type="ARBA" id="ARBA00023002"/>
    </source>
</evidence>
<dbReference type="Gene3D" id="3.40.309.10">
    <property type="entry name" value="Aldehyde Dehydrogenase, Chain A, domain 2"/>
    <property type="match status" value="1"/>
</dbReference>
<dbReference type="PROSITE" id="PS00687">
    <property type="entry name" value="ALDEHYDE_DEHYDR_GLU"/>
    <property type="match status" value="1"/>
</dbReference>
<evidence type="ECO:0000259" key="5">
    <source>
        <dbReference type="Pfam" id="PF00171"/>
    </source>
</evidence>
<keyword evidence="7" id="KW-1185">Reference proteome</keyword>
<dbReference type="SUPFAM" id="SSF53720">
    <property type="entry name" value="ALDH-like"/>
    <property type="match status" value="1"/>
</dbReference>
<feature type="active site" evidence="2">
    <location>
        <position position="269"/>
    </location>
</feature>
<evidence type="ECO:0000256" key="2">
    <source>
        <dbReference type="PROSITE-ProRule" id="PRU10007"/>
    </source>
</evidence>
<organism evidence="6 7">
    <name type="scientific">Bosea rubneri</name>
    <dbReference type="NCBI Taxonomy" id="3075434"/>
    <lineage>
        <taxon>Bacteria</taxon>
        <taxon>Pseudomonadati</taxon>
        <taxon>Pseudomonadota</taxon>
        <taxon>Alphaproteobacteria</taxon>
        <taxon>Hyphomicrobiales</taxon>
        <taxon>Boseaceae</taxon>
        <taxon>Bosea</taxon>
    </lineage>
</organism>
<dbReference type="InterPro" id="IPR015590">
    <property type="entry name" value="Aldehyde_DH_dom"/>
</dbReference>
<dbReference type="Proteomes" id="UP001254257">
    <property type="component" value="Unassembled WGS sequence"/>
</dbReference>
<evidence type="ECO:0000256" key="3">
    <source>
        <dbReference type="RuleBase" id="RU003345"/>
    </source>
</evidence>
<feature type="compositionally biased region" description="Basic and acidic residues" evidence="4">
    <location>
        <begin position="7"/>
        <end position="16"/>
    </location>
</feature>
<comment type="similarity">
    <text evidence="3">Belongs to the aldehyde dehydrogenase family.</text>
</comment>
<dbReference type="RefSeq" id="WP_316018972.1">
    <property type="nucleotide sequence ID" value="NZ_JAWDID010000020.1"/>
</dbReference>
<dbReference type="Pfam" id="PF00171">
    <property type="entry name" value="Aldedh"/>
    <property type="match status" value="1"/>
</dbReference>
<gene>
    <name evidence="6" type="ORF">RKE40_14670</name>
</gene>
<feature type="region of interest" description="Disordered" evidence="4">
    <location>
        <begin position="1"/>
        <end position="23"/>
    </location>
</feature>
<dbReference type="EMBL" id="JAWDID010000020">
    <property type="protein sequence ID" value="MDU0341138.1"/>
    <property type="molecule type" value="Genomic_DNA"/>
</dbReference>
<reference evidence="6 7" key="1">
    <citation type="submission" date="2023-09" db="EMBL/GenBank/DDBJ databases">
        <title>Whole genome shotgun sequencing (WGS) of Bosea sp. ZW T0_25, isolated from stored onions (Allium cepa).</title>
        <authorList>
            <person name="Stoll D.A."/>
            <person name="Huch M."/>
        </authorList>
    </citation>
    <scope>NUCLEOTIDE SEQUENCE [LARGE SCALE GENOMIC DNA]</scope>
    <source>
        <strain evidence="6 7">ZW T0_25</strain>
    </source>
</reference>
<keyword evidence="1 3" id="KW-0560">Oxidoreductase</keyword>
<sequence>MSQPIAADRREPHDPAKGAAPTDVLPRNRQLYFNGDWHSAGGKMLELFNPATGASLGEVAQATAGDVDAAVKAAKAAYRVWRNVAPAERAKILRRIAEIVRANARELALIDAIDGGNPVHEMLGDVANAAAQLDFFAGLVTEMKGQSVPLGRDSVNFSVREPRGVIGRIIPFNHPFMFCAAKSAAPLAAGNTVIVKPPDQAPLSSLRFAELIEGLLPPGVFNVLPGGRDAGAALASHPDVAMISLIGSVQAGRAVMKAGADTIKPVLLELGGKNALVALADADPDEVAAAVVAGMNFIWCGQSCGSTSRAFLHESIHDAVVERIAERVKHFRPGDPSDPATTMGAIISRQQLDKVMGFIADTKAEGAKLLCGGGRPQDPALAKGNFVEPTVFTEVTPAMRLAREEVFGPVLAVFRWSDEASMLETVNSVEYGLTCSIWTNDVRDAHRLAAEVQAGFVWINEVSRHFLGTPFGGYKQSGLGREECLEELLSYTQEKHIHVNLKRPARA</sequence>
<dbReference type="InterPro" id="IPR016161">
    <property type="entry name" value="Ald_DH/histidinol_DH"/>
</dbReference>
<protein>
    <submittedName>
        <fullName evidence="6">Aldehyde dehydrogenase family protein</fullName>
    </submittedName>
</protein>
<dbReference type="InterPro" id="IPR016162">
    <property type="entry name" value="Ald_DH_N"/>
</dbReference>
<dbReference type="Gene3D" id="3.40.605.10">
    <property type="entry name" value="Aldehyde Dehydrogenase, Chain A, domain 1"/>
    <property type="match status" value="1"/>
</dbReference>